<dbReference type="EMBL" id="CM035434">
    <property type="protein sequence ID" value="KAH7292586.1"/>
    <property type="molecule type" value="Genomic_DNA"/>
</dbReference>
<dbReference type="PANTHER" id="PTHR33515">
    <property type="entry name" value="RIBOSOME-BINDING FACTOR A, CHLOROPLASTIC-RELATED"/>
    <property type="match status" value="1"/>
</dbReference>
<reference evidence="2" key="1">
    <citation type="submission" date="2021-08" db="EMBL/GenBank/DDBJ databases">
        <title>WGS assembly of Ceratopteris richardii.</title>
        <authorList>
            <person name="Marchant D.B."/>
            <person name="Chen G."/>
            <person name="Jenkins J."/>
            <person name="Shu S."/>
            <person name="Leebens-Mack J."/>
            <person name="Grimwood J."/>
            <person name="Schmutz J."/>
            <person name="Soltis P."/>
            <person name="Soltis D."/>
            <person name="Chen Z.-H."/>
        </authorList>
    </citation>
    <scope>NUCLEOTIDE SEQUENCE</scope>
    <source>
        <strain evidence="2">Whitten #5841</strain>
        <tissue evidence="2">Leaf</tissue>
    </source>
</reference>
<feature type="region of interest" description="Disordered" evidence="1">
    <location>
        <begin position="177"/>
        <end position="211"/>
    </location>
</feature>
<comment type="caution">
    <text evidence="2">The sequence shown here is derived from an EMBL/GenBank/DDBJ whole genome shotgun (WGS) entry which is preliminary data.</text>
</comment>
<gene>
    <name evidence="2" type="ORF">KP509_29G076100</name>
</gene>
<proteinExistence type="inferred from homology"/>
<dbReference type="HAMAP" id="MF_00003">
    <property type="entry name" value="RbfA"/>
    <property type="match status" value="1"/>
</dbReference>
<dbReference type="OrthoDB" id="2015319at2759"/>
<dbReference type="GO" id="GO:0043024">
    <property type="term" value="F:ribosomal small subunit binding"/>
    <property type="evidence" value="ECO:0007669"/>
    <property type="project" value="TreeGrafter"/>
</dbReference>
<protein>
    <recommendedName>
        <fullName evidence="4">Ribosome-binding factor A</fullName>
    </recommendedName>
</protein>
<evidence type="ECO:0000313" key="2">
    <source>
        <dbReference type="EMBL" id="KAH7292586.1"/>
    </source>
</evidence>
<dbReference type="AlphaFoldDB" id="A0A8T2R884"/>
<name>A0A8T2R884_CERRI</name>
<dbReference type="InterPro" id="IPR000238">
    <property type="entry name" value="RbfA"/>
</dbReference>
<dbReference type="PANTHER" id="PTHR33515:SF1">
    <property type="entry name" value="RIBOSOME-BINDING FACTOR A, CHLOROPLASTIC-RELATED"/>
    <property type="match status" value="1"/>
</dbReference>
<dbReference type="SUPFAM" id="SSF89919">
    <property type="entry name" value="Ribosome-binding factor A, RbfA"/>
    <property type="match status" value="1"/>
</dbReference>
<dbReference type="Proteomes" id="UP000825935">
    <property type="component" value="Chromosome 29"/>
</dbReference>
<evidence type="ECO:0000313" key="3">
    <source>
        <dbReference type="Proteomes" id="UP000825935"/>
    </source>
</evidence>
<dbReference type="GO" id="GO:0006364">
    <property type="term" value="P:rRNA processing"/>
    <property type="evidence" value="ECO:0007669"/>
    <property type="project" value="InterPro"/>
</dbReference>
<accession>A0A8T2R884</accession>
<organism evidence="2 3">
    <name type="scientific">Ceratopteris richardii</name>
    <name type="common">Triangle waterfern</name>
    <dbReference type="NCBI Taxonomy" id="49495"/>
    <lineage>
        <taxon>Eukaryota</taxon>
        <taxon>Viridiplantae</taxon>
        <taxon>Streptophyta</taxon>
        <taxon>Embryophyta</taxon>
        <taxon>Tracheophyta</taxon>
        <taxon>Polypodiopsida</taxon>
        <taxon>Polypodiidae</taxon>
        <taxon>Polypodiales</taxon>
        <taxon>Pteridineae</taxon>
        <taxon>Pteridaceae</taxon>
        <taxon>Parkerioideae</taxon>
        <taxon>Ceratopteris</taxon>
    </lineage>
</organism>
<dbReference type="Gene3D" id="3.30.300.20">
    <property type="match status" value="1"/>
</dbReference>
<dbReference type="PROSITE" id="PS01319">
    <property type="entry name" value="RBFA"/>
    <property type="match status" value="1"/>
</dbReference>
<dbReference type="InterPro" id="IPR020053">
    <property type="entry name" value="Ribosome-bd_factorA_CS"/>
</dbReference>
<evidence type="ECO:0000256" key="1">
    <source>
        <dbReference type="SAM" id="MobiDB-lite"/>
    </source>
</evidence>
<sequence>MVLALYQPKFFFFTNYHCYLSQRLTLHRHAQLSNFIAHGDQRPSRIVCMAHPRRVQMVAQQIKREIGDMLIKDKVLQHAILPETALGADMYLSSLATVSDVVVSKDLQVAKVYISVCSDERGKEIVMEGLKAKAKHVRAGLGKRMQLRLTPEVRFIMDDSLERGSRVLAILDRLQREREEREAGKATSDGDGDDSDDDNWEDIEEAKSLVE</sequence>
<dbReference type="NCBIfam" id="TIGR00082">
    <property type="entry name" value="rbfA"/>
    <property type="match status" value="1"/>
</dbReference>
<dbReference type="OMA" id="ATIKCMA"/>
<keyword evidence="3" id="KW-1185">Reference proteome</keyword>
<feature type="compositionally biased region" description="Acidic residues" evidence="1">
    <location>
        <begin position="190"/>
        <end position="204"/>
    </location>
</feature>
<dbReference type="InterPro" id="IPR023799">
    <property type="entry name" value="RbfA_dom_sf"/>
</dbReference>
<dbReference type="Pfam" id="PF02033">
    <property type="entry name" value="RBFA"/>
    <property type="match status" value="1"/>
</dbReference>
<evidence type="ECO:0008006" key="4">
    <source>
        <dbReference type="Google" id="ProtNLM"/>
    </source>
</evidence>
<dbReference type="InterPro" id="IPR015946">
    <property type="entry name" value="KH_dom-like_a/b"/>
</dbReference>